<dbReference type="GO" id="GO:0005886">
    <property type="term" value="C:plasma membrane"/>
    <property type="evidence" value="ECO:0007669"/>
    <property type="project" value="UniProtKB-SubCell"/>
</dbReference>
<dbReference type="EMBL" id="MK049010">
    <property type="protein sequence ID" value="AZQ24951.1"/>
    <property type="molecule type" value="mRNA"/>
</dbReference>
<dbReference type="OrthoDB" id="7548151at2759"/>
<dbReference type="GO" id="GO:0005549">
    <property type="term" value="F:odorant binding"/>
    <property type="evidence" value="ECO:0007669"/>
    <property type="project" value="InterPro"/>
</dbReference>
<keyword evidence="2 9" id="KW-0716">Sensory transduction</keyword>
<keyword evidence="7 9" id="KW-0675">Receptor</keyword>
<dbReference type="GO" id="GO:0007165">
    <property type="term" value="P:signal transduction"/>
    <property type="evidence" value="ECO:0007669"/>
    <property type="project" value="UniProtKB-KW"/>
</dbReference>
<protein>
    <recommendedName>
        <fullName evidence="9">Odorant receptor</fullName>
    </recommendedName>
</protein>
<proteinExistence type="evidence at transcript level"/>
<dbReference type="InterPro" id="IPR004117">
    <property type="entry name" value="7tm6_olfct_rcpt"/>
</dbReference>
<keyword evidence="8 9" id="KW-0807">Transducer</keyword>
<feature type="transmembrane region" description="Helical" evidence="9">
    <location>
        <begin position="44"/>
        <end position="62"/>
    </location>
</feature>
<feature type="transmembrane region" description="Helical" evidence="9">
    <location>
        <begin position="364"/>
        <end position="385"/>
    </location>
</feature>
<keyword evidence="3 9" id="KW-0812">Transmembrane</keyword>
<accession>A0A3S9LWC5</accession>
<keyword evidence="4 9" id="KW-0552">Olfaction</keyword>
<dbReference type="AlphaFoldDB" id="A0A3S9LWC5"/>
<dbReference type="PANTHER" id="PTHR21137">
    <property type="entry name" value="ODORANT RECEPTOR"/>
    <property type="match status" value="1"/>
</dbReference>
<feature type="transmembrane region" description="Helical" evidence="9">
    <location>
        <begin position="133"/>
        <end position="157"/>
    </location>
</feature>
<keyword evidence="6 9" id="KW-0472">Membrane</keyword>
<feature type="transmembrane region" description="Helical" evidence="9">
    <location>
        <begin position="262"/>
        <end position="283"/>
    </location>
</feature>
<feature type="transmembrane region" description="Helical" evidence="9">
    <location>
        <begin position="184"/>
        <end position="216"/>
    </location>
</feature>
<comment type="similarity">
    <text evidence="9">Belongs to the insect chemoreceptor superfamily. Heteromeric odorant receptor channel (TC 1.A.69) family.</text>
</comment>
<comment type="subcellular location">
    <subcellularLocation>
        <location evidence="9">Cell membrane</location>
        <topology evidence="9">Multi-pass membrane protein</topology>
    </subcellularLocation>
    <subcellularLocation>
        <location evidence="1">Membrane</location>
        <topology evidence="1">Multi-pass membrane protein</topology>
    </subcellularLocation>
</comment>
<evidence type="ECO:0000256" key="6">
    <source>
        <dbReference type="ARBA" id="ARBA00023136"/>
    </source>
</evidence>
<evidence type="ECO:0000256" key="9">
    <source>
        <dbReference type="RuleBase" id="RU351113"/>
    </source>
</evidence>
<keyword evidence="5 9" id="KW-1133">Transmembrane helix</keyword>
<organism evidence="10">
    <name type="scientific">Aphidius gifuensis</name>
    <name type="common">Parasitoid wasp</name>
    <dbReference type="NCBI Taxonomy" id="684658"/>
    <lineage>
        <taxon>Eukaryota</taxon>
        <taxon>Metazoa</taxon>
        <taxon>Ecdysozoa</taxon>
        <taxon>Arthropoda</taxon>
        <taxon>Hexapoda</taxon>
        <taxon>Insecta</taxon>
        <taxon>Pterygota</taxon>
        <taxon>Neoptera</taxon>
        <taxon>Endopterygota</taxon>
        <taxon>Hymenoptera</taxon>
        <taxon>Apocrita</taxon>
        <taxon>Ichneumonoidea</taxon>
        <taxon>Braconidae</taxon>
        <taxon>Aphidiinae</taxon>
        <taxon>Aphidius</taxon>
    </lineage>
</organism>
<dbReference type="GO" id="GO:0004984">
    <property type="term" value="F:olfactory receptor activity"/>
    <property type="evidence" value="ECO:0007669"/>
    <property type="project" value="InterPro"/>
</dbReference>
<name>A0A3S9LWC5_APHGI</name>
<evidence type="ECO:0000256" key="5">
    <source>
        <dbReference type="ARBA" id="ARBA00022989"/>
    </source>
</evidence>
<comment type="caution">
    <text evidence="9">Lacks conserved residue(s) required for the propagation of feature annotation.</text>
</comment>
<feature type="transmembrane region" description="Helical" evidence="9">
    <location>
        <begin position="20"/>
        <end position="38"/>
    </location>
</feature>
<reference evidence="10" key="1">
    <citation type="journal article" date="2018" name="Front. Physiol.">
        <title>Differential Expression Analysis of Olfactory Genes Based on a Combination of Sequencing Platforms and Behavioral Investigations in Aphidius gifuensis.</title>
        <authorList>
            <person name="Fan J."/>
            <person name="Zhang Q."/>
            <person name="Xu Q."/>
            <person name="Xue W."/>
            <person name="Han Z."/>
            <person name="Sun J."/>
            <person name="Chen J."/>
        </authorList>
    </citation>
    <scope>NUCLEOTIDE SEQUENCE</scope>
</reference>
<evidence type="ECO:0000256" key="4">
    <source>
        <dbReference type="ARBA" id="ARBA00022725"/>
    </source>
</evidence>
<dbReference type="Pfam" id="PF02949">
    <property type="entry name" value="7tm_6"/>
    <property type="match status" value="1"/>
</dbReference>
<dbReference type="PANTHER" id="PTHR21137:SF42">
    <property type="entry name" value="ODORANT RECEPTOR 83A"/>
    <property type="match status" value="1"/>
</dbReference>
<sequence>MDEKKKLQAYVAFSEMTKKLMLIAGLWPVANPTLFYSIKPLIALSIALCTAIVITNFTIGNIKNITVMTKGLSLATSFYTTSLKIICFALNRKDAMILHNTLADYYNNYLNNGNFKKLVLIGLSGVRRLSKTFSFLVFLSLLTYVLIPIISILIQLLHNDGNKIVLMLAMPAKYPWNSTNNGLLIYWINYLFECSAAVCLFVVTCSADSLFSFYVFQMSGHLRVMSCQLNFHEENINHHIIIRECVIKYGDLIKCRDILQKIYGPIILWMIISSALVICALIFQMAELEKVTVGEVLLFTAYSGSKLLQTFMYASSGSVLTSESENFLDAVYQSNWVGKNRKRFQTSILILLTQKPIVLIACKYFAVSIDMFVMVLNTSLSYFFLLQTMAEKQN</sequence>
<evidence type="ECO:0000256" key="8">
    <source>
        <dbReference type="ARBA" id="ARBA00023224"/>
    </source>
</evidence>
<evidence type="ECO:0000256" key="3">
    <source>
        <dbReference type="ARBA" id="ARBA00022692"/>
    </source>
</evidence>
<evidence type="ECO:0000256" key="7">
    <source>
        <dbReference type="ARBA" id="ARBA00023170"/>
    </source>
</evidence>
<evidence type="ECO:0000256" key="1">
    <source>
        <dbReference type="ARBA" id="ARBA00004141"/>
    </source>
</evidence>
<evidence type="ECO:0000313" key="10">
    <source>
        <dbReference type="EMBL" id="AZQ24951.1"/>
    </source>
</evidence>
<evidence type="ECO:0000256" key="2">
    <source>
        <dbReference type="ARBA" id="ARBA00022606"/>
    </source>
</evidence>